<accession>A0ABS5N1V3</accession>
<dbReference type="EMBL" id="JAGYHF010000008">
    <property type="protein sequence ID" value="MBS4079951.1"/>
    <property type="molecule type" value="Genomic_DNA"/>
</dbReference>
<evidence type="ECO:0000313" key="3">
    <source>
        <dbReference type="Proteomes" id="UP000676035"/>
    </source>
</evidence>
<evidence type="ECO:0000313" key="2">
    <source>
        <dbReference type="EMBL" id="MBS4079951.1"/>
    </source>
</evidence>
<comment type="caution">
    <text evidence="2">The sequence shown here is derived from an EMBL/GenBank/DDBJ whole genome shotgun (WGS) entry which is preliminary data.</text>
</comment>
<gene>
    <name evidence="2" type="ORF">KFS80_16815</name>
</gene>
<feature type="coiled-coil region" evidence="1">
    <location>
        <begin position="1124"/>
        <end position="1158"/>
    </location>
</feature>
<dbReference type="Proteomes" id="UP000676035">
    <property type="component" value="Unassembled WGS sequence"/>
</dbReference>
<name>A0ABS5N1V3_9PSED</name>
<organism evidence="2 3">
    <name type="scientific">Pseudomonas rustica</name>
    <dbReference type="NCBI Taxonomy" id="2827099"/>
    <lineage>
        <taxon>Bacteria</taxon>
        <taxon>Pseudomonadati</taxon>
        <taxon>Pseudomonadota</taxon>
        <taxon>Gammaproteobacteria</taxon>
        <taxon>Pseudomonadales</taxon>
        <taxon>Pseudomonadaceae</taxon>
        <taxon>Pseudomonas</taxon>
    </lineage>
</organism>
<proteinExistence type="predicted"/>
<keyword evidence="3" id="KW-1185">Reference proteome</keyword>
<sequence length="1529" mass="171066">MLNNEPDSQPTPTPPGDLLTQLVTGPSLREVASTVLRSTLAGLYPALELDPDLVMVGTPSWISDGEQIIAGDTRFESLTDALLWHVIASKPVMYIDGEQFLTRQPGANPTIQLPVNIDAIGRQLNTLASVLFTAYQEQQLDYWNQLTKPDTPRWQELSLALRARWNLKRVKGWDADQLALARLVFNYPDRALRQSHDPYQTRVCLIDLDRGGAAAQHLNIMDIAVVIGVQGERTLILSHSVVIGFRAHSSLEELSEYLSQFADQPPESPVEWRLVEPEGNFFDTQACTLIALQAQALGELDFSDNPARPAPDTNAHHAHNNDARFNRINPLLPEWLSRANSNDLSAFSRHLMELAAVRQNSATSFEDDIPPIQRFALNNISLLMQKKHPEAKDLKLEDLRIRITSPVVWGTQATGTSETLILSLAELALENLIAEPLGDKELYFLGAQSVPHWLTTAYVEELVTTLNVGKTYPARIKDRLIDDPVKSAYLEDLYSRHLRVQLPLLALQNKIRGEGGIDEQGYRYVVAVMSTDGESRRVDDQEIVIRPLSFVLDQQADDSADSVTNMFVIGPRDPTRGPCLLYRPLLDNALTQYPTPASLIYAIKHSKKIRESVLAWLPDRVRATYSNYIFHGDLPDLAVLAELLTNPLLNVNLNRPVRLGGNVLAGDYLPALFKANAHALIDLADRQSVSNAESHWATLKLGAWKLFNAVLPFLNPTFGAAVWIWQIFDDLQQTLEAAQNDDHELAAHALTDLLLQLAMVLAHRAATRGRPTRRIGETEAQVKNTVVETPVHPTKIQMKQLADISSVDLPASHQLAIHSDGALNRTPVSLGQALERFAINKPPELGQPINEGPQQHLYASDDKLYANVGSRWFEVQLNDQHDVQIIDSRHQPPRPGPLLVHNLQGRWFIDTRLRLRGGGLKSRRAEVLRKNAQRVDELRQQLKQFDNQLGPTKAALVAARKAMLSAPDATYPAHETVFLQKLEAQIRAYDGAISSVKELNRFDAVPRYRASMIEMLRTQLFFNQSWIDQIETAFKSSLNETLKLLAGEELGIKPADLGPYKEMLRLTTLMIQRTEMAQASFLELNILGKEAAQVASDFKRKLPEYEVPDMKALRVTLTRPFCVKEGNSARLDAVRENLERLVDEADLAIQNSLDLQREDHVLSDNQRIEPLNALVDQFAIIDSRLRDLALQSAAELITDQLEQLQLHISEFSQQSTHQLTQLLRDRGPQQPQPGPSRAPVKKAIKTRFKGTQLAVPRKEAEGHVQLADVKASLTGRVLATFHKKEPGVWVQRLRSKPPKILPPKSLSSLMNSGQSLLDALQGFIERQKSLAHEANRLPIEVEESLNHHANQLHDTAKAIEQALRSAPSSNAQANTATLLKEKLDAAVKQLKSEGHSLRVSMTKRQLPTAPRVEWLVAQQEVTIAVIAGRRRLKGPRKDFLQEYEIRDRKTNAVLWYAHFHYERADTVAELFSAAHLKTRDQRLLGGAYNLTSASSTQDVIAIYRSEIGVQLAKNLFFSVTTPSTSQAHA</sequence>
<keyword evidence="1" id="KW-0175">Coiled coil</keyword>
<dbReference type="RefSeq" id="WP_212545381.1">
    <property type="nucleotide sequence ID" value="NZ_JAGYHF010000008.1"/>
</dbReference>
<evidence type="ECO:0000256" key="1">
    <source>
        <dbReference type="SAM" id="Coils"/>
    </source>
</evidence>
<protein>
    <submittedName>
        <fullName evidence="2">Uncharacterized protein</fullName>
    </submittedName>
</protein>
<reference evidence="2 3" key="1">
    <citation type="submission" date="2021-04" db="EMBL/GenBank/DDBJ databases">
        <title>Pseudomonas rustica sp. nov. isolated from raw milk.</title>
        <authorList>
            <person name="Fiedler G."/>
            <person name="Gieschler S."/>
            <person name="Kabisch J."/>
            <person name="Grimmler C."/>
            <person name="Brinks E."/>
            <person name="Wagner N."/>
            <person name="Hetzer B."/>
            <person name="Franz C.M.A.P."/>
            <person name="Boehnlein C."/>
        </authorList>
    </citation>
    <scope>NUCLEOTIDE SEQUENCE [LARGE SCALE GENOMIC DNA]</scope>
    <source>
        <strain evidence="2 3">MBT-4</strain>
    </source>
</reference>